<gene>
    <name evidence="3" type="primary">LOC120104927</name>
</gene>
<evidence type="ECO:0000256" key="1">
    <source>
        <dbReference type="SAM" id="MobiDB-lite"/>
    </source>
</evidence>
<dbReference type="Proteomes" id="UP000228380">
    <property type="component" value="Unplaced"/>
</dbReference>
<keyword evidence="2" id="KW-1185">Reference proteome</keyword>
<dbReference type="OrthoDB" id="439612at2759"/>
<dbReference type="PANTHER" id="PTHR34943:SF2">
    <property type="entry name" value="PROTEIN COFACTOR ASSEMBLY OF COMPLEX C SUBUNIT B CCB4, CHLOROPLASTIC"/>
    <property type="match status" value="1"/>
</dbReference>
<evidence type="ECO:0000313" key="2">
    <source>
        <dbReference type="Proteomes" id="UP000228380"/>
    </source>
</evidence>
<dbReference type="GO" id="GO:0010190">
    <property type="term" value="P:cytochrome b6f complex assembly"/>
    <property type="evidence" value="ECO:0007669"/>
    <property type="project" value="TreeGrafter"/>
</dbReference>
<sequence length="174" mass="19348">MEVGCLLLFRTLSSPLIRPPLRRHSWPVPSSPLLRASSSPPPIPSTPSAYPQGAYRGPKPRRDLVGDWVSNNDGFVRSLPIFVGGLSLLAVLLNRAFSGIAPEFLNDDGDETRVLSSTAPSSTPFLHRRLFSRIESKLHTVSLGLSFPICSCWFLSLLRREITCAELWFSFVRE</sequence>
<dbReference type="KEGG" id="pda:120104927"/>
<proteinExistence type="predicted"/>
<name>A0A8B8ZMC9_PHODC</name>
<evidence type="ECO:0000313" key="3">
    <source>
        <dbReference type="RefSeq" id="XP_038972764.1"/>
    </source>
</evidence>
<protein>
    <submittedName>
        <fullName evidence="3">Uncharacterized protein LOC120104927</fullName>
    </submittedName>
</protein>
<dbReference type="GeneID" id="120104927"/>
<feature type="region of interest" description="Disordered" evidence="1">
    <location>
        <begin position="33"/>
        <end position="58"/>
    </location>
</feature>
<dbReference type="PANTHER" id="PTHR34943">
    <property type="match status" value="1"/>
</dbReference>
<reference evidence="3" key="1">
    <citation type="submission" date="2025-08" db="UniProtKB">
        <authorList>
            <consortium name="RefSeq"/>
        </authorList>
    </citation>
    <scope>IDENTIFICATION</scope>
    <source>
        <tissue evidence="3">Young leaves</tissue>
    </source>
</reference>
<accession>A0A8B8ZMC9</accession>
<dbReference type="RefSeq" id="XP_038972764.1">
    <property type="nucleotide sequence ID" value="XM_039116836.1"/>
</dbReference>
<dbReference type="GO" id="GO:0009507">
    <property type="term" value="C:chloroplast"/>
    <property type="evidence" value="ECO:0007669"/>
    <property type="project" value="TreeGrafter"/>
</dbReference>
<dbReference type="InterPro" id="IPR044705">
    <property type="entry name" value="CCB4"/>
</dbReference>
<organism evidence="2 3">
    <name type="scientific">Phoenix dactylifera</name>
    <name type="common">Date palm</name>
    <dbReference type="NCBI Taxonomy" id="42345"/>
    <lineage>
        <taxon>Eukaryota</taxon>
        <taxon>Viridiplantae</taxon>
        <taxon>Streptophyta</taxon>
        <taxon>Embryophyta</taxon>
        <taxon>Tracheophyta</taxon>
        <taxon>Spermatophyta</taxon>
        <taxon>Magnoliopsida</taxon>
        <taxon>Liliopsida</taxon>
        <taxon>Arecaceae</taxon>
        <taxon>Coryphoideae</taxon>
        <taxon>Phoeniceae</taxon>
        <taxon>Phoenix</taxon>
    </lineage>
</organism>
<dbReference type="AlphaFoldDB" id="A0A8B8ZMC9"/>